<feature type="region of interest" description="Disordered" evidence="1">
    <location>
        <begin position="909"/>
        <end position="938"/>
    </location>
</feature>
<dbReference type="Gene3D" id="1.25.10.10">
    <property type="entry name" value="Leucine-rich Repeat Variant"/>
    <property type="match status" value="1"/>
</dbReference>
<dbReference type="PROSITE" id="PS50011">
    <property type="entry name" value="PROTEIN_KINASE_DOM"/>
    <property type="match status" value="1"/>
</dbReference>
<dbReference type="InterPro" id="IPR011009">
    <property type="entry name" value="Kinase-like_dom_sf"/>
</dbReference>
<dbReference type="InterPro" id="IPR016024">
    <property type="entry name" value="ARM-type_fold"/>
</dbReference>
<evidence type="ECO:0000313" key="4">
    <source>
        <dbReference type="Proteomes" id="UP000780801"/>
    </source>
</evidence>
<dbReference type="InterPro" id="IPR011989">
    <property type="entry name" value="ARM-like"/>
</dbReference>
<dbReference type="OrthoDB" id="79687at2759"/>
<feature type="region of interest" description="Disordered" evidence="1">
    <location>
        <begin position="703"/>
        <end position="803"/>
    </location>
</feature>
<dbReference type="InterPro" id="IPR051177">
    <property type="entry name" value="CIK-Related_Protein"/>
</dbReference>
<feature type="domain" description="Protein kinase" evidence="2">
    <location>
        <begin position="9"/>
        <end position="289"/>
    </location>
</feature>
<evidence type="ECO:0000313" key="3">
    <source>
        <dbReference type="EMBL" id="KAF9583799.1"/>
    </source>
</evidence>
<dbReference type="Gene3D" id="1.10.510.10">
    <property type="entry name" value="Transferase(Phosphotransferase) domain 1"/>
    <property type="match status" value="1"/>
</dbReference>
<evidence type="ECO:0000259" key="2">
    <source>
        <dbReference type="PROSITE" id="PS50011"/>
    </source>
</evidence>
<dbReference type="PANTHER" id="PTHR12984:SF6">
    <property type="entry name" value="SCY1-LIKE PROTEIN 2"/>
    <property type="match status" value="1"/>
</dbReference>
<dbReference type="AlphaFoldDB" id="A0A9P6FYH0"/>
<dbReference type="PANTHER" id="PTHR12984">
    <property type="entry name" value="SCY1-RELATED S/T PROTEIN KINASE-LIKE"/>
    <property type="match status" value="1"/>
</dbReference>
<feature type="compositionally biased region" description="Low complexity" evidence="1">
    <location>
        <begin position="735"/>
        <end position="768"/>
    </location>
</feature>
<dbReference type="SUPFAM" id="SSF48371">
    <property type="entry name" value="ARM repeat"/>
    <property type="match status" value="1"/>
</dbReference>
<dbReference type="InterPro" id="IPR000719">
    <property type="entry name" value="Prot_kinase_dom"/>
</dbReference>
<dbReference type="SMART" id="SM00220">
    <property type="entry name" value="S_TKc"/>
    <property type="match status" value="1"/>
</dbReference>
<accession>A0A9P6FYH0</accession>
<feature type="region of interest" description="Disordered" evidence="1">
    <location>
        <begin position="606"/>
        <end position="651"/>
    </location>
</feature>
<dbReference type="GO" id="GO:0005524">
    <property type="term" value="F:ATP binding"/>
    <property type="evidence" value="ECO:0007669"/>
    <property type="project" value="InterPro"/>
</dbReference>
<feature type="compositionally biased region" description="Polar residues" evidence="1">
    <location>
        <begin position="721"/>
        <end position="732"/>
    </location>
</feature>
<proteinExistence type="predicted"/>
<evidence type="ECO:0000256" key="1">
    <source>
        <dbReference type="SAM" id="MobiDB-lite"/>
    </source>
</evidence>
<organism evidence="3 4">
    <name type="scientific">Lunasporangiospora selenospora</name>
    <dbReference type="NCBI Taxonomy" id="979761"/>
    <lineage>
        <taxon>Eukaryota</taxon>
        <taxon>Fungi</taxon>
        <taxon>Fungi incertae sedis</taxon>
        <taxon>Mucoromycota</taxon>
        <taxon>Mortierellomycotina</taxon>
        <taxon>Mortierellomycetes</taxon>
        <taxon>Mortierellales</taxon>
        <taxon>Mortierellaceae</taxon>
        <taxon>Lunasporangiospora</taxon>
    </lineage>
</organism>
<sequence>MGNAITKNYEVHGQIASAGLWKIHRATKRTTGQEVSVFIFEKNIVESIQSLRRQAPSKRDQERVYEFLKKEVVEPVDESRTAIAFATEPIFASLSNLLGNYENLPSVPEDIRKFELDELEVQKGLFQLGKGLQFCHNDAKIVHGNLVPDAIFVNAKGDWKIAGFGFSTFLSRDPNIPTPVEYWDYDHDLHPYCQRDLNYQAPEYVLDQKLDPSNDMFSIGCLAYSVLNKGSTLFQTRGNLNTYRQQIERINTQQYEKLPSHLSDAMSRLITRDPMMRMNSSEFQSSKFFDNILVSTMRYMESFAEKTRDDKSQFMKGLLRVLPQFPDRVLHRKILPCLLEELKDHALLPYTLPNVFYIIQKMTPKEFEDKVLPSLKPIFLVREPMQNLLTLLERIELLHQKAGSQVFKEDIMPLVYCALEPKNPPSVQEKALKTVPGIMEALDYTTVKASLFPRISALFAQTTTLSVKVNTLLCFQSIIKVLDKFTITEKLIPLLKNIKTREVTVSMATLQVYQEMGKHIDKEVIGNSIIPQLWHLALGPNLKVDQFETFMSTIQELSTKVHQQHLRHLQDLKKLEDQHKSFANNGDPVATVNGTGATMNDFEKLVQGGVGGSSTPGSTTPNLNRQSSVSSSENPFKIASDNPFAPTNGRDSSLDMFGDMSSALPSMGTKPIGFTNSSSGGGSASGTPVLKPATTPMMFGATSATDSSSNSGFGSRPITPTLATSFSNNNGPRLSGSTATTTSSFSIPPLSKPTTHTPSSTTMNSSFGSTGGVGGFSSSTSAAARPPFSQPQQKPVGAIPLSHTLGNLSSSSSTFGGFQTVAPTTGGMTASVGGMGTSSFGNNNGMNGIQPMAAGGMGGGGGGFSATMTSNSSSMGGFSSNIMGATTSRPMGGAGAGTGMGMLAPMQPTNTGSFGANKQQGQQHKGKNNDLGMFDPFS</sequence>
<protein>
    <recommendedName>
        <fullName evidence="2">Protein kinase domain-containing protein</fullName>
    </recommendedName>
</protein>
<dbReference type="CDD" id="cd14011">
    <property type="entry name" value="PK_SCY1_like"/>
    <property type="match status" value="1"/>
</dbReference>
<feature type="compositionally biased region" description="Polar residues" evidence="1">
    <location>
        <begin position="703"/>
        <end position="713"/>
    </location>
</feature>
<reference evidence="3" key="1">
    <citation type="journal article" date="2020" name="Fungal Divers.">
        <title>Resolving the Mortierellaceae phylogeny through synthesis of multi-gene phylogenetics and phylogenomics.</title>
        <authorList>
            <person name="Vandepol N."/>
            <person name="Liber J."/>
            <person name="Desiro A."/>
            <person name="Na H."/>
            <person name="Kennedy M."/>
            <person name="Barry K."/>
            <person name="Grigoriev I.V."/>
            <person name="Miller A.N."/>
            <person name="O'Donnell K."/>
            <person name="Stajich J.E."/>
            <person name="Bonito G."/>
        </authorList>
    </citation>
    <scope>NUCLEOTIDE SEQUENCE</scope>
    <source>
        <strain evidence="3">KOD1015</strain>
    </source>
</reference>
<dbReference type="Pfam" id="PF00069">
    <property type="entry name" value="Pkinase"/>
    <property type="match status" value="1"/>
</dbReference>
<keyword evidence="4" id="KW-1185">Reference proteome</keyword>
<dbReference type="SUPFAM" id="SSF56112">
    <property type="entry name" value="Protein kinase-like (PK-like)"/>
    <property type="match status" value="1"/>
</dbReference>
<dbReference type="EMBL" id="JAABOA010000586">
    <property type="protein sequence ID" value="KAF9583799.1"/>
    <property type="molecule type" value="Genomic_DNA"/>
</dbReference>
<dbReference type="GO" id="GO:0004672">
    <property type="term" value="F:protein kinase activity"/>
    <property type="evidence" value="ECO:0007669"/>
    <property type="project" value="InterPro"/>
</dbReference>
<dbReference type="Proteomes" id="UP000780801">
    <property type="component" value="Unassembled WGS sequence"/>
</dbReference>
<comment type="caution">
    <text evidence="3">The sequence shown here is derived from an EMBL/GenBank/DDBJ whole genome shotgun (WGS) entry which is preliminary data.</text>
</comment>
<feature type="compositionally biased region" description="Polar residues" evidence="1">
    <location>
        <begin position="622"/>
        <end position="634"/>
    </location>
</feature>
<gene>
    <name evidence="3" type="ORF">BGW38_008482</name>
</gene>
<name>A0A9P6FYH0_9FUNG</name>